<proteinExistence type="inferred from homology"/>
<evidence type="ECO:0000313" key="4">
    <source>
        <dbReference type="Proteomes" id="UP000594263"/>
    </source>
</evidence>
<feature type="domain" description="Peptide chain release factor" evidence="2">
    <location>
        <begin position="134"/>
        <end position="245"/>
    </location>
</feature>
<dbReference type="Pfam" id="PF00472">
    <property type="entry name" value="RF-1"/>
    <property type="match status" value="1"/>
</dbReference>
<dbReference type="InterPro" id="IPR005139">
    <property type="entry name" value="PCRF"/>
</dbReference>
<evidence type="ECO:0000313" key="3">
    <source>
        <dbReference type="EnsemblPlants" id="Kaladp0046s0206.1.v1.1"/>
    </source>
</evidence>
<dbReference type="Gene3D" id="3.30.70.1660">
    <property type="match status" value="1"/>
</dbReference>
<dbReference type="GO" id="GO:0009658">
    <property type="term" value="P:chloroplast organization"/>
    <property type="evidence" value="ECO:0007669"/>
    <property type="project" value="EnsemblPlants"/>
</dbReference>
<dbReference type="GO" id="GO:0043565">
    <property type="term" value="F:sequence-specific DNA binding"/>
    <property type="evidence" value="ECO:0007669"/>
    <property type="project" value="EnsemblPlants"/>
</dbReference>
<organism evidence="3 4">
    <name type="scientific">Kalanchoe fedtschenkoi</name>
    <name type="common">Lavender scallops</name>
    <name type="synonym">South American air plant</name>
    <dbReference type="NCBI Taxonomy" id="63787"/>
    <lineage>
        <taxon>Eukaryota</taxon>
        <taxon>Viridiplantae</taxon>
        <taxon>Streptophyta</taxon>
        <taxon>Embryophyta</taxon>
        <taxon>Tracheophyta</taxon>
        <taxon>Spermatophyta</taxon>
        <taxon>Magnoliopsida</taxon>
        <taxon>eudicotyledons</taxon>
        <taxon>Gunneridae</taxon>
        <taxon>Pentapetalae</taxon>
        <taxon>Saxifragales</taxon>
        <taxon>Crassulaceae</taxon>
        <taxon>Kalanchoe</taxon>
    </lineage>
</organism>
<dbReference type="Gene3D" id="3.30.160.20">
    <property type="match status" value="1"/>
</dbReference>
<dbReference type="PANTHER" id="PTHR43116:SF4">
    <property type="entry name" value="PEPTIDE CHAIN RELEASE FACTOR PRFB3, CHLOROPLASTIC"/>
    <property type="match status" value="1"/>
</dbReference>
<dbReference type="OMA" id="MDSINYD"/>
<dbReference type="GO" id="GO:0003747">
    <property type="term" value="F:translation release factor activity"/>
    <property type="evidence" value="ECO:0007669"/>
    <property type="project" value="InterPro"/>
</dbReference>
<dbReference type="AlphaFoldDB" id="A0A7N0TWH3"/>
<dbReference type="GO" id="GO:0043488">
    <property type="term" value="P:regulation of mRNA stability"/>
    <property type="evidence" value="ECO:0007669"/>
    <property type="project" value="EnsemblPlants"/>
</dbReference>
<sequence>MAAQPVVLRICGSASARLVSSQCRSPVLKKQRPLRCSNLRATDDKSKVYKELGLFSLKKKIADAIFRAEMLAETALELEESKCIEQEEMIQENNLWDDLAGSSEIFVNLAGSTKLVDALKDLKYKAEEAKLITELAEIDAINYGLFKQAYEASVDVSKFLDQYEMAKLMKGQYDIEGASLIIKARNQSVYSEAWVKQLVNMYSKWAEKQGFKARIADMDSSASGGLKSATIDLEFQFAYGYLAGERGIHHMISSHNVNEAGAACVDVIPLFLDLAPDLKIADDEVIITTTSSQGEYPGKVRHGVSVQHIPSGITVNCSGERNHFANKMNALNRMKAKLLVIAKEQAVSDVRHINRSEIIDVLQVDVRRYVFYPYKLVHDLRTGTEFPDLNSILEGHIEPLIGAHINLRQ</sequence>
<dbReference type="EnsemblPlants" id="Kaladp0046s0206.1.v1.1">
    <property type="protein sequence ID" value="Kaladp0046s0206.1.v1.1"/>
    <property type="gene ID" value="Kaladp0046s0206.v1.1"/>
</dbReference>
<protein>
    <recommendedName>
        <fullName evidence="2">Peptide chain release factor domain-containing protein</fullName>
    </recommendedName>
</protein>
<dbReference type="SUPFAM" id="SSF75620">
    <property type="entry name" value="Release factor"/>
    <property type="match status" value="1"/>
</dbReference>
<accession>A0A7N0TWH3</accession>
<dbReference type="SMART" id="SM00937">
    <property type="entry name" value="PCRF"/>
    <property type="match status" value="1"/>
</dbReference>
<dbReference type="Pfam" id="PF03462">
    <property type="entry name" value="PCRF"/>
    <property type="match status" value="1"/>
</dbReference>
<name>A0A7N0TWH3_KALFE</name>
<comment type="similarity">
    <text evidence="1">Belongs to the prokaryotic/mitochondrial release factor family.</text>
</comment>
<dbReference type="Proteomes" id="UP000594263">
    <property type="component" value="Unplaced"/>
</dbReference>
<dbReference type="PANTHER" id="PTHR43116">
    <property type="entry name" value="PEPTIDE CHAIN RELEASE FACTOR 2"/>
    <property type="match status" value="1"/>
</dbReference>
<evidence type="ECO:0000259" key="2">
    <source>
        <dbReference type="SMART" id="SM00937"/>
    </source>
</evidence>
<dbReference type="Gramene" id="Kaladp0046s0206.1.v1.1">
    <property type="protein sequence ID" value="Kaladp0046s0206.1.v1.1"/>
    <property type="gene ID" value="Kaladp0046s0206.v1.1"/>
</dbReference>
<evidence type="ECO:0000256" key="1">
    <source>
        <dbReference type="ARBA" id="ARBA00010835"/>
    </source>
</evidence>
<dbReference type="InterPro" id="IPR000352">
    <property type="entry name" value="Pep_chain_release_fac_I"/>
</dbReference>
<keyword evidence="4" id="KW-1185">Reference proteome</keyword>
<dbReference type="GO" id="GO:0009570">
    <property type="term" value="C:chloroplast stroma"/>
    <property type="evidence" value="ECO:0007669"/>
    <property type="project" value="EnsemblPlants"/>
</dbReference>
<dbReference type="GO" id="GO:0003730">
    <property type="term" value="F:mRNA 3'-UTR binding"/>
    <property type="evidence" value="ECO:0007669"/>
    <property type="project" value="EnsemblPlants"/>
</dbReference>
<reference evidence="3" key="1">
    <citation type="submission" date="2021-01" db="UniProtKB">
        <authorList>
            <consortium name="EnsemblPlants"/>
        </authorList>
    </citation>
    <scope>IDENTIFICATION</scope>
</reference>
<dbReference type="InterPro" id="IPR045853">
    <property type="entry name" value="Pep_chain_release_fac_I_sf"/>
</dbReference>